<proteinExistence type="predicted"/>
<accession>A0A2T4N1V9</accession>
<organism evidence="1 2">
    <name type="scientific">Aeromonas veronii</name>
    <dbReference type="NCBI Taxonomy" id="654"/>
    <lineage>
        <taxon>Bacteria</taxon>
        <taxon>Pseudomonadati</taxon>
        <taxon>Pseudomonadota</taxon>
        <taxon>Gammaproteobacteria</taxon>
        <taxon>Aeromonadales</taxon>
        <taxon>Aeromonadaceae</taxon>
        <taxon>Aeromonas</taxon>
    </lineage>
</organism>
<protein>
    <submittedName>
        <fullName evidence="1">Uncharacterized protein</fullName>
    </submittedName>
</protein>
<gene>
    <name evidence="1" type="ORF">DAA48_12110</name>
</gene>
<dbReference type="Proteomes" id="UP000241986">
    <property type="component" value="Unassembled WGS sequence"/>
</dbReference>
<evidence type="ECO:0000313" key="2">
    <source>
        <dbReference type="Proteomes" id="UP000241986"/>
    </source>
</evidence>
<sequence length="292" mass="33298">MATNYSIRIDFDREQENPQRVFIAMAMYIEGFNALQESFMQGFGKGIEFDTSLEKTREGSCIADIAIKVKDIIRGVRLESLYDCIYEGIKKEISTSEKIDSETDVKTFIKNVYSASGANSPQDKLFTCHGDADPINIADALNKIYKANSELSKNDKVQFGRGDDLTDISETFSCPRNGSQIFSNTVEDFPAKEILIVRRPSYVKGLQWDFEITHGKNKKITAAMLDDVWFEKWVRHEDALWPGDALHAYVRTKRKTNKLRPHLASYEKEIVKVIRVVPQGEVQQLGLELDHE</sequence>
<name>A0A2T4N1V9_AERVE</name>
<evidence type="ECO:0000313" key="1">
    <source>
        <dbReference type="EMBL" id="PTH80793.1"/>
    </source>
</evidence>
<comment type="caution">
    <text evidence="1">The sequence shown here is derived from an EMBL/GenBank/DDBJ whole genome shotgun (WGS) entry which is preliminary data.</text>
</comment>
<dbReference type="EMBL" id="PZKL01000030">
    <property type="protein sequence ID" value="PTH80793.1"/>
    <property type="molecule type" value="Genomic_DNA"/>
</dbReference>
<dbReference type="RefSeq" id="WP_107683490.1">
    <property type="nucleotide sequence ID" value="NZ_CAWQUB010000001.1"/>
</dbReference>
<reference evidence="1 2" key="1">
    <citation type="submission" date="2018-03" db="EMBL/GenBank/DDBJ databases">
        <title>Aeromonas veronii whole genome sequencing and analysis.</title>
        <authorList>
            <person name="Xie H."/>
            <person name="Liu T."/>
            <person name="Wang K."/>
        </authorList>
    </citation>
    <scope>NUCLEOTIDE SEQUENCE [LARGE SCALE GENOMIC DNA]</scope>
    <source>
        <strain evidence="1 2">XH.VA.1</strain>
    </source>
</reference>
<dbReference type="AlphaFoldDB" id="A0A2T4N1V9"/>